<feature type="region of interest" description="Disordered" evidence="1">
    <location>
        <begin position="1"/>
        <end position="87"/>
    </location>
</feature>
<feature type="compositionally biased region" description="Basic and acidic residues" evidence="1">
    <location>
        <begin position="15"/>
        <end position="52"/>
    </location>
</feature>
<gene>
    <name evidence="2" type="ORF">GCM10009690_04480</name>
</gene>
<accession>A0ABP4KPM4</accession>
<organism evidence="2 3">
    <name type="scientific">Brevibacterium permense</name>
    <dbReference type="NCBI Taxonomy" id="234834"/>
    <lineage>
        <taxon>Bacteria</taxon>
        <taxon>Bacillati</taxon>
        <taxon>Actinomycetota</taxon>
        <taxon>Actinomycetes</taxon>
        <taxon>Micrococcales</taxon>
        <taxon>Brevibacteriaceae</taxon>
        <taxon>Brevibacterium</taxon>
    </lineage>
</organism>
<dbReference type="Proteomes" id="UP001500177">
    <property type="component" value="Unassembled WGS sequence"/>
</dbReference>
<proteinExistence type="predicted"/>
<evidence type="ECO:0000313" key="2">
    <source>
        <dbReference type="EMBL" id="GAA1504824.1"/>
    </source>
</evidence>
<sequence length="87" mass="10002">MPRDTITVGMTSAAAKRERDMGHVHLGDGGEEEHRKETVVRELLRARPEFRAPKSRQSLQYETEGDERRDGKKGEEYGNQAHRLRIS</sequence>
<protein>
    <submittedName>
        <fullName evidence="2">Uncharacterized protein</fullName>
    </submittedName>
</protein>
<dbReference type="EMBL" id="BAAALX010000001">
    <property type="protein sequence ID" value="GAA1504824.1"/>
    <property type="molecule type" value="Genomic_DNA"/>
</dbReference>
<evidence type="ECO:0000313" key="3">
    <source>
        <dbReference type="Proteomes" id="UP001500177"/>
    </source>
</evidence>
<feature type="compositionally biased region" description="Basic and acidic residues" evidence="1">
    <location>
        <begin position="66"/>
        <end position="76"/>
    </location>
</feature>
<evidence type="ECO:0000256" key="1">
    <source>
        <dbReference type="SAM" id="MobiDB-lite"/>
    </source>
</evidence>
<keyword evidence="3" id="KW-1185">Reference proteome</keyword>
<comment type="caution">
    <text evidence="2">The sequence shown here is derived from an EMBL/GenBank/DDBJ whole genome shotgun (WGS) entry which is preliminary data.</text>
</comment>
<name>A0ABP4KPM4_9MICO</name>
<reference evidence="3" key="1">
    <citation type="journal article" date="2019" name="Int. J. Syst. Evol. Microbiol.">
        <title>The Global Catalogue of Microorganisms (GCM) 10K type strain sequencing project: providing services to taxonomists for standard genome sequencing and annotation.</title>
        <authorList>
            <consortium name="The Broad Institute Genomics Platform"/>
            <consortium name="The Broad Institute Genome Sequencing Center for Infectious Disease"/>
            <person name="Wu L."/>
            <person name="Ma J."/>
        </authorList>
    </citation>
    <scope>NUCLEOTIDE SEQUENCE [LARGE SCALE GENOMIC DNA]</scope>
    <source>
        <strain evidence="3">JCM 13318</strain>
    </source>
</reference>